<evidence type="ECO:0000256" key="4">
    <source>
        <dbReference type="ARBA" id="ARBA00022840"/>
    </source>
</evidence>
<dbReference type="GO" id="GO:0004672">
    <property type="term" value="F:protein kinase activity"/>
    <property type="evidence" value="ECO:0007669"/>
    <property type="project" value="InterPro"/>
</dbReference>
<protein>
    <recommendedName>
        <fullName evidence="5">Protein kinase domain-containing protein</fullName>
    </recommendedName>
</protein>
<sequence length="352" mass="40755">MEGFHLPSIFNERIKLGIKQKDYEAFGELFKAYNIPIYPCQDEIIKYYNKENSDFVLNDSIKNGGFGTVSKLTHKGFGFPVAVKQIAYSSQDLDMGITIRDEILTLKQLNHKNIVKCFGHYEDNKNFFIFLEYHEKSIKDRYEEKSFTETECMPIVKKLLKALKYLHSGNKIDNIIHRDLKGANILLNNKNKPILIDFGLSHKYSKVQNSKFLSRDVGTEGWQAPELLKVESECGSAVDIWGVGCVIIEMLKRGSPHGNQKADYNKPPPYPENISVNLKKFLDRCLQIIPSERATIDELLNHTWITNKDEDCNDNIYKNKDCNDIHKGEDCNDKIHKDEDYNNIYTYPKQRI</sequence>
<evidence type="ECO:0000256" key="2">
    <source>
        <dbReference type="ARBA" id="ARBA00022741"/>
    </source>
</evidence>
<dbReference type="OMA" id="MRYLESE"/>
<dbReference type="PANTHER" id="PTHR48016:SF56">
    <property type="entry name" value="MAPKK KINASE"/>
    <property type="match status" value="1"/>
</dbReference>
<evidence type="ECO:0000256" key="1">
    <source>
        <dbReference type="ARBA" id="ARBA00022679"/>
    </source>
</evidence>
<dbReference type="GO" id="GO:0005524">
    <property type="term" value="F:ATP binding"/>
    <property type="evidence" value="ECO:0007669"/>
    <property type="project" value="UniProtKB-KW"/>
</dbReference>
<organism evidence="6 7">
    <name type="scientific">Dictyostelium purpureum</name>
    <name type="common">Slime mold</name>
    <dbReference type="NCBI Taxonomy" id="5786"/>
    <lineage>
        <taxon>Eukaryota</taxon>
        <taxon>Amoebozoa</taxon>
        <taxon>Evosea</taxon>
        <taxon>Eumycetozoa</taxon>
        <taxon>Dictyostelia</taxon>
        <taxon>Dictyosteliales</taxon>
        <taxon>Dictyosteliaceae</taxon>
        <taxon>Dictyostelium</taxon>
    </lineage>
</organism>
<dbReference type="GeneID" id="10504469"/>
<dbReference type="Gene3D" id="1.10.510.10">
    <property type="entry name" value="Transferase(Phosphotransferase) domain 1"/>
    <property type="match status" value="1"/>
</dbReference>
<reference evidence="7" key="1">
    <citation type="journal article" date="2011" name="Genome Biol.">
        <title>Comparative genomics of the social amoebae Dictyostelium discoideum and Dictyostelium purpureum.</title>
        <authorList>
            <consortium name="US DOE Joint Genome Institute (JGI-PGF)"/>
            <person name="Sucgang R."/>
            <person name="Kuo A."/>
            <person name="Tian X."/>
            <person name="Salerno W."/>
            <person name="Parikh A."/>
            <person name="Feasley C.L."/>
            <person name="Dalin E."/>
            <person name="Tu H."/>
            <person name="Huang E."/>
            <person name="Barry K."/>
            <person name="Lindquist E."/>
            <person name="Shapiro H."/>
            <person name="Bruce D."/>
            <person name="Schmutz J."/>
            <person name="Salamov A."/>
            <person name="Fey P."/>
            <person name="Gaudet P."/>
            <person name="Anjard C."/>
            <person name="Babu M.M."/>
            <person name="Basu S."/>
            <person name="Bushmanova Y."/>
            <person name="van der Wel H."/>
            <person name="Katoh-Kurasawa M."/>
            <person name="Dinh C."/>
            <person name="Coutinho P.M."/>
            <person name="Saito T."/>
            <person name="Elias M."/>
            <person name="Schaap P."/>
            <person name="Kay R.R."/>
            <person name="Henrissat B."/>
            <person name="Eichinger L."/>
            <person name="Rivero F."/>
            <person name="Putnam N.H."/>
            <person name="West C.M."/>
            <person name="Loomis W.F."/>
            <person name="Chisholm R.L."/>
            <person name="Shaulsky G."/>
            <person name="Strassmann J.E."/>
            <person name="Queller D.C."/>
            <person name="Kuspa A."/>
            <person name="Grigoriev I.V."/>
        </authorList>
    </citation>
    <scope>NUCLEOTIDE SEQUENCE [LARGE SCALE GENOMIC DNA]</scope>
    <source>
        <strain evidence="7">QSDP1</strain>
    </source>
</reference>
<dbReference type="RefSeq" id="XP_003290113.1">
    <property type="nucleotide sequence ID" value="XM_003290065.1"/>
</dbReference>
<dbReference type="PROSITE" id="PS00108">
    <property type="entry name" value="PROTEIN_KINASE_ST"/>
    <property type="match status" value="1"/>
</dbReference>
<dbReference type="InterPro" id="IPR011009">
    <property type="entry name" value="Kinase-like_dom_sf"/>
</dbReference>
<dbReference type="SMART" id="SM00220">
    <property type="entry name" value="S_TKc"/>
    <property type="match status" value="1"/>
</dbReference>
<proteinExistence type="predicted"/>
<dbReference type="KEGG" id="dpp:DICPUDRAFT_154589"/>
<evidence type="ECO:0000256" key="3">
    <source>
        <dbReference type="ARBA" id="ARBA00022777"/>
    </source>
</evidence>
<keyword evidence="3" id="KW-0418">Kinase</keyword>
<dbReference type="GO" id="GO:0000165">
    <property type="term" value="P:MAPK cascade"/>
    <property type="evidence" value="ECO:0000318"/>
    <property type="project" value="GO_Central"/>
</dbReference>
<dbReference type="Proteomes" id="UP000001064">
    <property type="component" value="Unassembled WGS sequence"/>
</dbReference>
<dbReference type="Pfam" id="PF00069">
    <property type="entry name" value="Pkinase"/>
    <property type="match status" value="1"/>
</dbReference>
<dbReference type="PROSITE" id="PS50011">
    <property type="entry name" value="PROTEIN_KINASE_DOM"/>
    <property type="match status" value="1"/>
</dbReference>
<evidence type="ECO:0000313" key="7">
    <source>
        <dbReference type="Proteomes" id="UP000001064"/>
    </source>
</evidence>
<gene>
    <name evidence="6" type="ORF">DICPUDRAFT_154589</name>
</gene>
<dbReference type="EMBL" id="GL871145">
    <property type="protein sequence ID" value="EGC33362.1"/>
    <property type="molecule type" value="Genomic_DNA"/>
</dbReference>
<dbReference type="PANTHER" id="PTHR48016">
    <property type="entry name" value="MAP KINASE KINASE KINASE SSK2-RELATED-RELATED"/>
    <property type="match status" value="1"/>
</dbReference>
<dbReference type="InterPro" id="IPR000719">
    <property type="entry name" value="Prot_kinase_dom"/>
</dbReference>
<evidence type="ECO:0000313" key="6">
    <source>
        <dbReference type="EMBL" id="EGC33362.1"/>
    </source>
</evidence>
<dbReference type="SUPFAM" id="SSF56112">
    <property type="entry name" value="Protein kinase-like (PK-like)"/>
    <property type="match status" value="1"/>
</dbReference>
<keyword evidence="7" id="KW-1185">Reference proteome</keyword>
<keyword evidence="4" id="KW-0067">ATP-binding</keyword>
<dbReference type="InParanoid" id="F0ZRQ9"/>
<name>F0ZRQ9_DICPU</name>
<feature type="domain" description="Protein kinase" evidence="5">
    <location>
        <begin position="55"/>
        <end position="305"/>
    </location>
</feature>
<keyword evidence="1" id="KW-0808">Transferase</keyword>
<dbReference type="STRING" id="5786.F0ZRQ9"/>
<dbReference type="eggNOG" id="KOG0198">
    <property type="taxonomic scope" value="Eukaryota"/>
</dbReference>
<dbReference type="VEuPathDB" id="AmoebaDB:DICPUDRAFT_154589"/>
<evidence type="ECO:0000259" key="5">
    <source>
        <dbReference type="PROSITE" id="PS50011"/>
    </source>
</evidence>
<dbReference type="InterPro" id="IPR008271">
    <property type="entry name" value="Ser/Thr_kinase_AS"/>
</dbReference>
<keyword evidence="2" id="KW-0547">Nucleotide-binding</keyword>
<dbReference type="OrthoDB" id="1043025at2759"/>
<dbReference type="InterPro" id="IPR050538">
    <property type="entry name" value="MAP_kinase_kinase_kinase"/>
</dbReference>
<accession>F0ZRQ9</accession>
<dbReference type="AlphaFoldDB" id="F0ZRQ9"/>
<dbReference type="FunFam" id="1.10.510.10:FF:001628">
    <property type="entry name" value="Uncharacterized protein"/>
    <property type="match status" value="1"/>
</dbReference>